<feature type="domain" description="Rhodanese" evidence="1">
    <location>
        <begin position="15"/>
        <end position="102"/>
    </location>
</feature>
<dbReference type="PROSITE" id="PS50206">
    <property type="entry name" value="RHODANESE_3"/>
    <property type="match status" value="1"/>
</dbReference>
<proteinExistence type="predicted"/>
<dbReference type="PANTHER" id="PTHR43031">
    <property type="entry name" value="FAD-DEPENDENT OXIDOREDUCTASE"/>
    <property type="match status" value="1"/>
</dbReference>
<dbReference type="InterPro" id="IPR036873">
    <property type="entry name" value="Rhodanese-like_dom_sf"/>
</dbReference>
<evidence type="ECO:0000313" key="2">
    <source>
        <dbReference type="EMBL" id="MFC0317258.1"/>
    </source>
</evidence>
<comment type="caution">
    <text evidence="2">The sequence shown here is derived from an EMBL/GenBank/DDBJ whole genome shotgun (WGS) entry which is preliminary data.</text>
</comment>
<protein>
    <submittedName>
        <fullName evidence="2">Rhodanese-like domain-containing protein</fullName>
    </submittedName>
</protein>
<sequence length="104" mass="12090">MKEITVEELKEKIDRNEDFQLIDVREEFEYETSNLKGENIPLAQVLIEKDKISKDKPVVVHCRSGKRSAQAILMLEKEGYTNLSNLEGGILAWRDTFEPDMEVY</sequence>
<organism evidence="2 3">
    <name type="scientific">Olivibacter oleidegradans</name>
    <dbReference type="NCBI Taxonomy" id="760123"/>
    <lineage>
        <taxon>Bacteria</taxon>
        <taxon>Pseudomonadati</taxon>
        <taxon>Bacteroidota</taxon>
        <taxon>Sphingobacteriia</taxon>
        <taxon>Sphingobacteriales</taxon>
        <taxon>Sphingobacteriaceae</taxon>
        <taxon>Olivibacter</taxon>
    </lineage>
</organism>
<dbReference type="EMBL" id="JBHLWO010000001">
    <property type="protein sequence ID" value="MFC0317258.1"/>
    <property type="molecule type" value="Genomic_DNA"/>
</dbReference>
<accession>A0ABV6HED5</accession>
<dbReference type="CDD" id="cd00158">
    <property type="entry name" value="RHOD"/>
    <property type="match status" value="1"/>
</dbReference>
<dbReference type="RefSeq" id="WP_013664451.1">
    <property type="nucleotide sequence ID" value="NZ_JBHLWO010000001.1"/>
</dbReference>
<gene>
    <name evidence="2" type="ORF">ACFFI0_03010</name>
</gene>
<dbReference type="SUPFAM" id="SSF52821">
    <property type="entry name" value="Rhodanese/Cell cycle control phosphatase"/>
    <property type="match status" value="1"/>
</dbReference>
<dbReference type="InterPro" id="IPR001763">
    <property type="entry name" value="Rhodanese-like_dom"/>
</dbReference>
<dbReference type="Gene3D" id="3.40.250.10">
    <property type="entry name" value="Rhodanese-like domain"/>
    <property type="match status" value="1"/>
</dbReference>
<dbReference type="Pfam" id="PF00581">
    <property type="entry name" value="Rhodanese"/>
    <property type="match status" value="1"/>
</dbReference>
<dbReference type="SMART" id="SM00450">
    <property type="entry name" value="RHOD"/>
    <property type="match status" value="1"/>
</dbReference>
<reference evidence="2 3" key="1">
    <citation type="submission" date="2024-09" db="EMBL/GenBank/DDBJ databases">
        <authorList>
            <person name="Sun Q."/>
            <person name="Mori K."/>
        </authorList>
    </citation>
    <scope>NUCLEOTIDE SEQUENCE [LARGE SCALE GENOMIC DNA]</scope>
    <source>
        <strain evidence="2 3">CCM 7765</strain>
    </source>
</reference>
<dbReference type="InterPro" id="IPR050229">
    <property type="entry name" value="GlpE_sulfurtransferase"/>
</dbReference>
<evidence type="ECO:0000259" key="1">
    <source>
        <dbReference type="PROSITE" id="PS50206"/>
    </source>
</evidence>
<dbReference type="PANTHER" id="PTHR43031:SF17">
    <property type="entry name" value="SULFURTRANSFERASE YTWF-RELATED"/>
    <property type="match status" value="1"/>
</dbReference>
<dbReference type="Proteomes" id="UP001589774">
    <property type="component" value="Unassembled WGS sequence"/>
</dbReference>
<evidence type="ECO:0000313" key="3">
    <source>
        <dbReference type="Proteomes" id="UP001589774"/>
    </source>
</evidence>
<keyword evidence="3" id="KW-1185">Reference proteome</keyword>
<name>A0ABV6HED5_9SPHI</name>